<protein>
    <recommendedName>
        <fullName evidence="15">Nuclear receptor domain-containing protein</fullName>
    </recommendedName>
</protein>
<evidence type="ECO:0000256" key="7">
    <source>
        <dbReference type="ARBA" id="ARBA00023125"/>
    </source>
</evidence>
<dbReference type="InterPro" id="IPR000536">
    <property type="entry name" value="Nucl_hrmn_rcpt_lig-bd"/>
</dbReference>
<keyword evidence="5" id="KW-0862">Zinc</keyword>
<evidence type="ECO:0000256" key="6">
    <source>
        <dbReference type="ARBA" id="ARBA00023015"/>
    </source>
</evidence>
<reference evidence="13" key="1">
    <citation type="submission" date="2023-06" db="EMBL/GenBank/DDBJ databases">
        <title>Genomic analysis of the entomopathogenic nematode Steinernema hermaphroditum.</title>
        <authorList>
            <person name="Schwarz E.M."/>
            <person name="Heppert J.K."/>
            <person name="Baniya A."/>
            <person name="Schwartz H.T."/>
            <person name="Tan C.-H."/>
            <person name="Antoshechkin I."/>
            <person name="Sternberg P.W."/>
            <person name="Goodrich-Blair H."/>
            <person name="Dillman A.R."/>
        </authorList>
    </citation>
    <scope>NUCLEOTIDE SEQUENCE</scope>
    <source>
        <strain evidence="13">PS9179</strain>
        <tissue evidence="13">Whole animal</tissue>
    </source>
</reference>
<feature type="domain" description="NR LBD" evidence="12">
    <location>
        <begin position="138"/>
        <end position="392"/>
    </location>
</feature>
<gene>
    <name evidence="13" type="ORF">QR680_006043</name>
</gene>
<evidence type="ECO:0000256" key="10">
    <source>
        <dbReference type="ARBA" id="ARBA00023242"/>
    </source>
</evidence>
<evidence type="ECO:0000256" key="8">
    <source>
        <dbReference type="ARBA" id="ARBA00023163"/>
    </source>
</evidence>
<evidence type="ECO:0000256" key="3">
    <source>
        <dbReference type="ARBA" id="ARBA00022723"/>
    </source>
</evidence>
<evidence type="ECO:0000313" key="14">
    <source>
        <dbReference type="Proteomes" id="UP001175271"/>
    </source>
</evidence>
<dbReference type="PROSITE" id="PS51030">
    <property type="entry name" value="NUCLEAR_REC_DBD_2"/>
    <property type="match status" value="1"/>
</dbReference>
<keyword evidence="7" id="KW-0238">DNA-binding</keyword>
<comment type="subcellular location">
    <subcellularLocation>
        <location evidence="1">Nucleus</location>
    </subcellularLocation>
</comment>
<dbReference type="InterPro" id="IPR049636">
    <property type="entry name" value="HNF4-like_DBD"/>
</dbReference>
<dbReference type="InterPro" id="IPR013088">
    <property type="entry name" value="Znf_NHR/GATA"/>
</dbReference>
<keyword evidence="9" id="KW-0675">Receptor</keyword>
<evidence type="ECO:0000259" key="12">
    <source>
        <dbReference type="PROSITE" id="PS51843"/>
    </source>
</evidence>
<evidence type="ECO:0000313" key="13">
    <source>
        <dbReference type="EMBL" id="KAK0412116.1"/>
    </source>
</evidence>
<keyword evidence="8" id="KW-0804">Transcription</keyword>
<name>A0AA39HU62_9BILA</name>
<feature type="domain" description="Nuclear receptor" evidence="11">
    <location>
        <begin position="7"/>
        <end position="83"/>
    </location>
</feature>
<keyword evidence="3" id="KW-0479">Metal-binding</keyword>
<evidence type="ECO:0000256" key="4">
    <source>
        <dbReference type="ARBA" id="ARBA00022771"/>
    </source>
</evidence>
<evidence type="ECO:0000256" key="1">
    <source>
        <dbReference type="ARBA" id="ARBA00004123"/>
    </source>
</evidence>
<dbReference type="Gene3D" id="1.10.565.10">
    <property type="entry name" value="Retinoid X Receptor"/>
    <property type="match status" value="1"/>
</dbReference>
<dbReference type="GO" id="GO:0000978">
    <property type="term" value="F:RNA polymerase II cis-regulatory region sequence-specific DNA binding"/>
    <property type="evidence" value="ECO:0007669"/>
    <property type="project" value="InterPro"/>
</dbReference>
<keyword evidence="10" id="KW-0539">Nucleus</keyword>
<dbReference type="SUPFAM" id="SSF57716">
    <property type="entry name" value="Glucocorticoid receptor-like (DNA-binding domain)"/>
    <property type="match status" value="1"/>
</dbReference>
<dbReference type="SUPFAM" id="SSF48508">
    <property type="entry name" value="Nuclear receptor ligand-binding domain"/>
    <property type="match status" value="1"/>
</dbReference>
<dbReference type="SMART" id="SM00430">
    <property type="entry name" value="HOLI"/>
    <property type="match status" value="1"/>
</dbReference>
<dbReference type="InterPro" id="IPR035500">
    <property type="entry name" value="NHR-like_dom_sf"/>
</dbReference>
<dbReference type="Proteomes" id="UP001175271">
    <property type="component" value="Unassembled WGS sequence"/>
</dbReference>
<evidence type="ECO:0008006" key="15">
    <source>
        <dbReference type="Google" id="ProtNLM"/>
    </source>
</evidence>
<dbReference type="SMART" id="SM00399">
    <property type="entry name" value="ZnF_C4"/>
    <property type="match status" value="1"/>
</dbReference>
<dbReference type="PANTHER" id="PTHR45680:SF29">
    <property type="entry name" value="NUCLEAR HORMONE RECEPTOR FAMILY"/>
    <property type="match status" value="1"/>
</dbReference>
<dbReference type="PRINTS" id="PR00047">
    <property type="entry name" value="STROIDFINGER"/>
</dbReference>
<dbReference type="PANTHER" id="PTHR45680">
    <property type="entry name" value="NUCLEAR HORMONE RECEPTOR FAMILY"/>
    <property type="match status" value="1"/>
</dbReference>
<evidence type="ECO:0000256" key="2">
    <source>
        <dbReference type="ARBA" id="ARBA00005993"/>
    </source>
</evidence>
<accession>A0AA39HU62</accession>
<comment type="similarity">
    <text evidence="2">Belongs to the nuclear hormone receptor family.</text>
</comment>
<keyword evidence="4" id="KW-0863">Zinc-finger</keyword>
<dbReference type="Pfam" id="PF00105">
    <property type="entry name" value="zf-C4"/>
    <property type="match status" value="1"/>
</dbReference>
<dbReference type="CDD" id="cd06960">
    <property type="entry name" value="NR_DBD_HNF4A"/>
    <property type="match status" value="1"/>
</dbReference>
<dbReference type="InterPro" id="IPR001628">
    <property type="entry name" value="Znf_hrmn_rcpt"/>
</dbReference>
<dbReference type="PROSITE" id="PS51843">
    <property type="entry name" value="NR_LBD"/>
    <property type="match status" value="1"/>
</dbReference>
<dbReference type="GO" id="GO:0005634">
    <property type="term" value="C:nucleus"/>
    <property type="evidence" value="ECO:0007669"/>
    <property type="project" value="UniProtKB-SubCell"/>
</dbReference>
<dbReference type="AlphaFoldDB" id="A0AA39HU62"/>
<comment type="caution">
    <text evidence="13">The sequence shown here is derived from an EMBL/GenBank/DDBJ whole genome shotgun (WGS) entry which is preliminary data.</text>
</comment>
<evidence type="ECO:0000256" key="5">
    <source>
        <dbReference type="ARBA" id="ARBA00022833"/>
    </source>
</evidence>
<evidence type="ECO:0000256" key="9">
    <source>
        <dbReference type="ARBA" id="ARBA00023170"/>
    </source>
</evidence>
<organism evidence="13 14">
    <name type="scientific">Steinernema hermaphroditum</name>
    <dbReference type="NCBI Taxonomy" id="289476"/>
    <lineage>
        <taxon>Eukaryota</taxon>
        <taxon>Metazoa</taxon>
        <taxon>Ecdysozoa</taxon>
        <taxon>Nematoda</taxon>
        <taxon>Chromadorea</taxon>
        <taxon>Rhabditida</taxon>
        <taxon>Tylenchina</taxon>
        <taxon>Panagrolaimomorpha</taxon>
        <taxon>Strongyloidoidea</taxon>
        <taxon>Steinernematidae</taxon>
        <taxon>Steinernema</taxon>
    </lineage>
</organism>
<proteinExistence type="inferred from homology"/>
<dbReference type="InterPro" id="IPR051152">
    <property type="entry name" value="C.elegans_Orphan_NR"/>
</dbReference>
<dbReference type="EMBL" id="JAUCMV010000003">
    <property type="protein sequence ID" value="KAK0412116.1"/>
    <property type="molecule type" value="Genomic_DNA"/>
</dbReference>
<keyword evidence="6" id="KW-0805">Transcription regulation</keyword>
<sequence length="392" mass="45053">MTPSPTAVLCLVCGGEASGIRFEVNACRACAAFFRRSVEIGHKYKCRRGIKRCDVSKEAFLQCRYCRYQKCKDVGMSTGDNVRVKIDRELNAEGPSTSQSTLPTKRLAEFEGHRVKFDESFLMERIMDILSSKFSGPSSADVLQPLLKAYNNMVPGGKSNKIEIAASLDYEISMRGCFENMLRVAKWIMRCREFAELPLGDKHQIYLSMWRPIHILERGARTFEYLGIDCPSSVLLLDDRYAVDSQNYSYTSTSATPEFIKRGIEAWKPVTEQMNRVLLTPIRELALTNFEVVYLCTYRLWELDRVKDLSEETCRIAENVLKRISEELHRYYTTELKMKSYSGRLAEIIRLLNDVDVLVKFTNKIELALDVSEVLGFEFHDSVFCRDNDDDE</sequence>
<keyword evidence="14" id="KW-1185">Reference proteome</keyword>
<dbReference type="Gene3D" id="3.30.50.10">
    <property type="entry name" value="Erythroid Transcription Factor GATA-1, subunit A"/>
    <property type="match status" value="1"/>
</dbReference>
<dbReference type="Pfam" id="PF00104">
    <property type="entry name" value="Hormone_recep"/>
    <property type="match status" value="1"/>
</dbReference>
<dbReference type="GO" id="GO:0008270">
    <property type="term" value="F:zinc ion binding"/>
    <property type="evidence" value="ECO:0007669"/>
    <property type="project" value="UniProtKB-KW"/>
</dbReference>
<evidence type="ECO:0000259" key="11">
    <source>
        <dbReference type="PROSITE" id="PS51030"/>
    </source>
</evidence>
<dbReference type="GO" id="GO:0003700">
    <property type="term" value="F:DNA-binding transcription factor activity"/>
    <property type="evidence" value="ECO:0007669"/>
    <property type="project" value="InterPro"/>
</dbReference>